<accession>A0ABY7UEI5</accession>
<gene>
    <name evidence="1" type="ORF">CIHUM_08420</name>
</gene>
<evidence type="ECO:0000313" key="1">
    <source>
        <dbReference type="EMBL" id="WCZ35094.1"/>
    </source>
</evidence>
<protein>
    <submittedName>
        <fullName evidence="1">Uncharacterized protein</fullName>
    </submittedName>
</protein>
<dbReference type="EMBL" id="CP063190">
    <property type="protein sequence ID" value="WCZ35094.1"/>
    <property type="molecule type" value="Genomic_DNA"/>
</dbReference>
<dbReference type="Proteomes" id="UP001220577">
    <property type="component" value="Chromosome"/>
</dbReference>
<name>A0ABY7UEI5_9CORY</name>
<reference evidence="1 2" key="1">
    <citation type="submission" date="2020-10" db="EMBL/GenBank/DDBJ databases">
        <title>Complete genome sequence of Corynebacterium ihumii DSM 45751.</title>
        <authorList>
            <person name="Ruckert C."/>
            <person name="Albersmeier A."/>
            <person name="Busche T."/>
            <person name="Jaenicke S."/>
            <person name="Winkler A."/>
            <person name="Friethjonsson O.H."/>
            <person name="Hreggviethsson G.O."/>
            <person name="Lambert C."/>
            <person name="Badcock D."/>
            <person name="Bernaerts K."/>
            <person name="Anne J."/>
            <person name="Economou A."/>
            <person name="Kalinowski J."/>
        </authorList>
    </citation>
    <scope>NUCLEOTIDE SEQUENCE [LARGE SCALE GENOMIC DNA]</scope>
    <source>
        <strain evidence="1 2">DSM 45751</strain>
    </source>
</reference>
<evidence type="ECO:0000313" key="2">
    <source>
        <dbReference type="Proteomes" id="UP001220577"/>
    </source>
</evidence>
<keyword evidence="2" id="KW-1185">Reference proteome</keyword>
<proteinExistence type="predicted"/>
<sequence>MWPVGALRRQPVAPCKGPVRQIQRSADLSYGAITIFLHLGAGYAGEDKTAAQQGFGQGPGIACEGSPSAEKLVQRRRGVEMGLKRRKTPSPGCGLRVEAGTKPISVRSQNRGSGPAGLEADFSPMALFNVKTARKKAPPRAANGIKSAGDRIFARKVPRIPAAIACFKTHFPRNTGVHLAVVTPCAASRTRAAFAHVSAPSRSHVYNGYTAIILYSTKPEKLLVTNLSSPVVDN</sequence>
<organism evidence="1 2">
    <name type="scientific">Corynebacterium ihumii</name>
    <dbReference type="NCBI Taxonomy" id="1232427"/>
    <lineage>
        <taxon>Bacteria</taxon>
        <taxon>Bacillati</taxon>
        <taxon>Actinomycetota</taxon>
        <taxon>Actinomycetes</taxon>
        <taxon>Mycobacteriales</taxon>
        <taxon>Corynebacteriaceae</taxon>
        <taxon>Corynebacterium</taxon>
    </lineage>
</organism>